<evidence type="ECO:0000256" key="1">
    <source>
        <dbReference type="ARBA" id="ARBA00008769"/>
    </source>
</evidence>
<comment type="similarity">
    <text evidence="1 2">Belongs to the OprB family.</text>
</comment>
<protein>
    <submittedName>
        <fullName evidence="3">Carbohydrate porin</fullName>
    </submittedName>
</protein>
<evidence type="ECO:0000313" key="3">
    <source>
        <dbReference type="EMBL" id="UFP93670.1"/>
    </source>
</evidence>
<sequence length="54" mass="6016">MVPSGTEGNIEIFYRLRLNDRVSLTPDLQSIVQPVHSRNSNGLAVGTLRAVFEF</sequence>
<keyword evidence="4" id="KW-1185">Reference proteome</keyword>
<accession>A0ABY3PJ25</accession>
<reference evidence="3 4" key="1">
    <citation type="journal article" date="2021" name="Genome Biol. Evol.">
        <title>Complete Genome Sequencing of a Novel Gloeobacter Species from a Waterfall Cave in Mexico.</title>
        <authorList>
            <person name="Saw J.H."/>
            <person name="Cardona T."/>
            <person name="Montejano G."/>
        </authorList>
    </citation>
    <scope>NUCLEOTIDE SEQUENCE [LARGE SCALE GENOMIC DNA]</scope>
    <source>
        <strain evidence="3">MG652769</strain>
    </source>
</reference>
<evidence type="ECO:0000256" key="2">
    <source>
        <dbReference type="RuleBase" id="RU363072"/>
    </source>
</evidence>
<organism evidence="3 4">
    <name type="scientific">Gloeobacter morelensis MG652769</name>
    <dbReference type="NCBI Taxonomy" id="2781736"/>
    <lineage>
        <taxon>Bacteria</taxon>
        <taxon>Bacillati</taxon>
        <taxon>Cyanobacteriota</taxon>
        <taxon>Cyanophyceae</taxon>
        <taxon>Gloeobacterales</taxon>
        <taxon>Gloeobacteraceae</taxon>
        <taxon>Gloeobacter</taxon>
        <taxon>Gloeobacter morelensis</taxon>
    </lineage>
</organism>
<dbReference type="Proteomes" id="UP001054846">
    <property type="component" value="Chromosome"/>
</dbReference>
<proteinExistence type="inferred from homology"/>
<dbReference type="InterPro" id="IPR038673">
    <property type="entry name" value="OprB_sf"/>
</dbReference>
<dbReference type="Gene3D" id="2.40.160.180">
    <property type="entry name" value="Carbohydrate-selective porin OprB"/>
    <property type="match status" value="1"/>
</dbReference>
<dbReference type="Pfam" id="PF04966">
    <property type="entry name" value="OprB"/>
    <property type="match status" value="1"/>
</dbReference>
<gene>
    <name evidence="3" type="ORF">ISF26_18060</name>
</gene>
<dbReference type="EMBL" id="CP063845">
    <property type="protein sequence ID" value="UFP93670.1"/>
    <property type="molecule type" value="Genomic_DNA"/>
</dbReference>
<name>A0ABY3PJ25_9CYAN</name>
<dbReference type="InterPro" id="IPR007049">
    <property type="entry name" value="Carb-sel_porin_OprB"/>
</dbReference>
<evidence type="ECO:0000313" key="4">
    <source>
        <dbReference type="Proteomes" id="UP001054846"/>
    </source>
</evidence>